<name>A0AAE3KY59_9EURY</name>
<accession>A0AAE3KY59</accession>
<organism evidence="2 3">
    <name type="scientific">Methanolobus chelungpuianus</name>
    <dbReference type="NCBI Taxonomy" id="502115"/>
    <lineage>
        <taxon>Archaea</taxon>
        <taxon>Methanobacteriati</taxon>
        <taxon>Methanobacteriota</taxon>
        <taxon>Stenosarchaea group</taxon>
        <taxon>Methanomicrobia</taxon>
        <taxon>Methanosarcinales</taxon>
        <taxon>Methanosarcinaceae</taxon>
        <taxon>Methanolobus</taxon>
    </lineage>
</organism>
<sequence length="454" mass="49613">MESRVYSETDSSQTGEFISDAIEAPRYSCALGGAYSTSIGIFGTVPILHSGAGCGIGQLFGQFYGGGQNAGGPHGGTSTPCSSLVEEHVIFGGEKKLSNLIKSTSELVNGELLAVISGCIPSLIGDDVESVVRQFREKEENIPIVHVNTAGFAGNSYQGYEYFFDAVIDQLLEETPVEKGRVNIFGIVPFQHIFWKGEAREIKTLLEKIGLKPNVIIGEFGALENLKNIPSAEYNIVLSSWVGHKTANKLKEKFGTPYISFPGVPVGQKQTAEFLRIVGKKLGASSDVIENLIETEERRAYRFTEYVGDILLIARPHPYFAVVADSNSAVGITKYLTNEMGYLPDIVQITDNPPEEARELINNELTGNLETPAWPDIVYEVDSHRIRQNLKDRSFLFLLASSLETFIAGPEFGAIHLSVAFPTHDRVILERSYAGFSGGLNLMEDVMSKYAGPL</sequence>
<dbReference type="GO" id="GO:0016491">
    <property type="term" value="F:oxidoreductase activity"/>
    <property type="evidence" value="ECO:0007669"/>
    <property type="project" value="InterPro"/>
</dbReference>
<evidence type="ECO:0000313" key="2">
    <source>
        <dbReference type="EMBL" id="MCQ6963650.1"/>
    </source>
</evidence>
<dbReference type="Proteomes" id="UP001206983">
    <property type="component" value="Unassembled WGS sequence"/>
</dbReference>
<dbReference type="EMBL" id="JTEO01000006">
    <property type="protein sequence ID" value="MCQ6963650.1"/>
    <property type="molecule type" value="Genomic_DNA"/>
</dbReference>
<dbReference type="Gene3D" id="3.40.50.1980">
    <property type="entry name" value="Nitrogenase molybdenum iron protein domain"/>
    <property type="match status" value="3"/>
</dbReference>
<keyword evidence="3" id="KW-1185">Reference proteome</keyword>
<reference evidence="2 3" key="1">
    <citation type="journal article" date="2011" name="Appl. Environ. Microbiol.">
        <title>Methanogenic archaea isolated from Taiwan's Chelungpu fault.</title>
        <authorList>
            <person name="Wu S.Y."/>
            <person name="Lai M.C."/>
        </authorList>
    </citation>
    <scope>NUCLEOTIDE SEQUENCE [LARGE SCALE GENOMIC DNA]</scope>
    <source>
        <strain evidence="2 3">St545Mb</strain>
    </source>
</reference>
<gene>
    <name evidence="2" type="ORF">PV02_11350</name>
</gene>
<dbReference type="InterPro" id="IPR049939">
    <property type="entry name" value="NifE-like"/>
</dbReference>
<dbReference type="PANTHER" id="PTHR42956:SF1">
    <property type="entry name" value="NITROGENASE IRON-MOLYBDENUM COFACTOR BIOSYNTHESIS PROTEIN NIFE"/>
    <property type="match status" value="1"/>
</dbReference>
<evidence type="ECO:0000313" key="3">
    <source>
        <dbReference type="Proteomes" id="UP001206983"/>
    </source>
</evidence>
<dbReference type="SUPFAM" id="SSF53807">
    <property type="entry name" value="Helical backbone' metal receptor"/>
    <property type="match status" value="1"/>
</dbReference>
<comment type="caution">
    <text evidence="2">The sequence shown here is derived from an EMBL/GenBank/DDBJ whole genome shotgun (WGS) entry which is preliminary data.</text>
</comment>
<dbReference type="Pfam" id="PF00148">
    <property type="entry name" value="Oxidored_nitro"/>
    <property type="match status" value="1"/>
</dbReference>
<dbReference type="RefSeq" id="WP_256623571.1">
    <property type="nucleotide sequence ID" value="NZ_JTEO01000006.1"/>
</dbReference>
<dbReference type="AlphaFoldDB" id="A0AAE3KY59"/>
<dbReference type="InterPro" id="IPR000510">
    <property type="entry name" value="Nase/OxRdtase_comp1"/>
</dbReference>
<evidence type="ECO:0000259" key="1">
    <source>
        <dbReference type="Pfam" id="PF00148"/>
    </source>
</evidence>
<feature type="domain" description="Nitrogenase/oxidoreductase component 1" evidence="1">
    <location>
        <begin position="29"/>
        <end position="447"/>
    </location>
</feature>
<proteinExistence type="predicted"/>
<dbReference type="PANTHER" id="PTHR42956">
    <property type="entry name" value="NITROGENASE IRON-MOLYBDENUM COFACTOR BIOSYNTHESIS PROTEIN NIFE"/>
    <property type="match status" value="1"/>
</dbReference>
<protein>
    <submittedName>
        <fullName evidence="2">Nitrogenase</fullName>
    </submittedName>
</protein>